<keyword evidence="4" id="KW-1185">Reference proteome</keyword>
<dbReference type="InterPro" id="IPR000642">
    <property type="entry name" value="Peptidase_M41"/>
</dbReference>
<dbReference type="EMBL" id="BMMF01000015">
    <property type="protein sequence ID" value="GGK51772.1"/>
    <property type="molecule type" value="Genomic_DNA"/>
</dbReference>
<reference evidence="3 4" key="1">
    <citation type="journal article" date="2014" name="Int. J. Syst. Evol. Microbiol.">
        <title>Complete genome sequence of Corynebacterium casei LMG S-19264T (=DSM 44701T), isolated from a smear-ripened cheese.</title>
        <authorList>
            <consortium name="US DOE Joint Genome Institute (JGI-PGF)"/>
            <person name="Walter F."/>
            <person name="Albersmeier A."/>
            <person name="Kalinowski J."/>
            <person name="Ruckert C."/>
        </authorList>
    </citation>
    <scope>NUCLEOTIDE SEQUENCE [LARGE SCALE GENOMIC DNA]</scope>
    <source>
        <strain evidence="3 4">CGMCC 1.9161</strain>
    </source>
</reference>
<dbReference type="GO" id="GO:0006508">
    <property type="term" value="P:proteolysis"/>
    <property type="evidence" value="ECO:0007669"/>
    <property type="project" value="InterPro"/>
</dbReference>
<dbReference type="SMART" id="SM00382">
    <property type="entry name" value="AAA"/>
    <property type="match status" value="1"/>
</dbReference>
<dbReference type="GO" id="GO:0004176">
    <property type="term" value="F:ATP-dependent peptidase activity"/>
    <property type="evidence" value="ECO:0007669"/>
    <property type="project" value="InterPro"/>
</dbReference>
<dbReference type="InterPro" id="IPR003959">
    <property type="entry name" value="ATPase_AAA_core"/>
</dbReference>
<dbReference type="CDD" id="cd19481">
    <property type="entry name" value="RecA-like_protease"/>
    <property type="match status" value="1"/>
</dbReference>
<dbReference type="GO" id="GO:0004222">
    <property type="term" value="F:metalloendopeptidase activity"/>
    <property type="evidence" value="ECO:0007669"/>
    <property type="project" value="InterPro"/>
</dbReference>
<dbReference type="SUPFAM" id="SSF52540">
    <property type="entry name" value="P-loop containing nucleoside triphosphate hydrolases"/>
    <property type="match status" value="1"/>
</dbReference>
<sequence length="667" mass="69527">MRLSHQYGMFASVANLRSVEPTEVADDLDSLPDYDADAEAEAGLEGASATTTVDLPRSSERLIAELAVDAALPAPVRRALLEGRPNVILVLVPGGAWCARVFEAIAALAPGWNVASIIASARPRPGTSEIARVSASTPTVAVTADIAWLSPVVVAAADVVITVRAPAPDLVAEAVKRWCGARRCVRVTAADIAGLDLPDLAAGLRRGASQRACINRLQRASAARIRPAEPIDAPDLTTLVGYGEAHTWAVQTVHAIRRVAAGAASAQTLESAILHGPPGTGKTTLARAIAAAAGVPYLQTSIAQLFSSSSGNLDGVIKAFDQYCDRLLLARDTLNSGTAIGFIDELDALPDRATLSPRGADWWLPVITSVLMRVEALRREGVVLLAATNHLERIDSALRRPGRFDRSLFIGLPDEAARACIFRQHLGGDLPDADDELLARLSHGATGAQIAGFVRGARARAGERPVTVDDLLAEVAPPDQRDPAALRAIALHEAGHAVVALALGLAVSQVSIVASTGAEGVTTISFADALPSRTALDRRVIALLAGRATDVVLGAGATAGAASDLSEATRTIAASHAALGLAGPLVVRSNTAAIQSLVRDDPDLAARVDGELHRLMEQAEAIVRARRDSIRAVAEALLSRRALTGSEAEAIAAAHKPRIRVRARSSL</sequence>
<protein>
    <recommendedName>
        <fullName evidence="2">AAA+ ATPase domain-containing protein</fullName>
    </recommendedName>
</protein>
<keyword evidence="1" id="KW-0547">Nucleotide-binding</keyword>
<evidence type="ECO:0000256" key="1">
    <source>
        <dbReference type="RuleBase" id="RU003651"/>
    </source>
</evidence>
<dbReference type="InterPro" id="IPR003960">
    <property type="entry name" value="ATPase_AAA_CS"/>
</dbReference>
<dbReference type="PANTHER" id="PTHR23076">
    <property type="entry name" value="METALLOPROTEASE M41 FTSH"/>
    <property type="match status" value="1"/>
</dbReference>
<organism evidence="3 4">
    <name type="scientific">Salinarimonas ramus</name>
    <dbReference type="NCBI Taxonomy" id="690164"/>
    <lineage>
        <taxon>Bacteria</taxon>
        <taxon>Pseudomonadati</taxon>
        <taxon>Pseudomonadota</taxon>
        <taxon>Alphaproteobacteria</taxon>
        <taxon>Hyphomicrobiales</taxon>
        <taxon>Salinarimonadaceae</taxon>
        <taxon>Salinarimonas</taxon>
    </lineage>
</organism>
<dbReference type="Gene3D" id="3.40.50.300">
    <property type="entry name" value="P-loop containing nucleotide triphosphate hydrolases"/>
    <property type="match status" value="1"/>
</dbReference>
<evidence type="ECO:0000259" key="2">
    <source>
        <dbReference type="SMART" id="SM00382"/>
    </source>
</evidence>
<dbReference type="Proteomes" id="UP000600449">
    <property type="component" value="Unassembled WGS sequence"/>
</dbReference>
<feature type="domain" description="AAA+ ATPase" evidence="2">
    <location>
        <begin position="268"/>
        <end position="414"/>
    </location>
</feature>
<accession>A0A917V8M5</accession>
<dbReference type="PROSITE" id="PS00674">
    <property type="entry name" value="AAA"/>
    <property type="match status" value="1"/>
</dbReference>
<dbReference type="GO" id="GO:0005886">
    <property type="term" value="C:plasma membrane"/>
    <property type="evidence" value="ECO:0007669"/>
    <property type="project" value="TreeGrafter"/>
</dbReference>
<comment type="similarity">
    <text evidence="1">Belongs to the AAA ATPase family.</text>
</comment>
<comment type="caution">
    <text evidence="3">The sequence shown here is derived from an EMBL/GenBank/DDBJ whole genome shotgun (WGS) entry which is preliminary data.</text>
</comment>
<proteinExistence type="inferred from homology"/>
<dbReference type="RefSeq" id="WP_188915376.1">
    <property type="nucleotide sequence ID" value="NZ_BMMF01000015.1"/>
</dbReference>
<dbReference type="InterPro" id="IPR027417">
    <property type="entry name" value="P-loop_NTPase"/>
</dbReference>
<dbReference type="GO" id="GO:0005524">
    <property type="term" value="F:ATP binding"/>
    <property type="evidence" value="ECO:0007669"/>
    <property type="project" value="UniProtKB-KW"/>
</dbReference>
<evidence type="ECO:0000313" key="3">
    <source>
        <dbReference type="EMBL" id="GGK51772.1"/>
    </source>
</evidence>
<gene>
    <name evidence="3" type="ORF">GCM10011322_43510</name>
</gene>
<dbReference type="GO" id="GO:0016887">
    <property type="term" value="F:ATP hydrolysis activity"/>
    <property type="evidence" value="ECO:0007669"/>
    <property type="project" value="InterPro"/>
</dbReference>
<dbReference type="SUPFAM" id="SSF140990">
    <property type="entry name" value="FtsH protease domain-like"/>
    <property type="match status" value="1"/>
</dbReference>
<dbReference type="InterPro" id="IPR003593">
    <property type="entry name" value="AAA+_ATPase"/>
</dbReference>
<dbReference type="InterPro" id="IPR037219">
    <property type="entry name" value="Peptidase_M41-like"/>
</dbReference>
<keyword evidence="1" id="KW-0067">ATP-binding</keyword>
<dbReference type="Gene3D" id="1.10.8.60">
    <property type="match status" value="1"/>
</dbReference>
<dbReference type="Pfam" id="PF00004">
    <property type="entry name" value="AAA"/>
    <property type="match status" value="1"/>
</dbReference>
<dbReference type="Pfam" id="PF01434">
    <property type="entry name" value="Peptidase_M41"/>
    <property type="match status" value="1"/>
</dbReference>
<dbReference type="Gene3D" id="1.20.58.760">
    <property type="entry name" value="Peptidase M41"/>
    <property type="match status" value="1"/>
</dbReference>
<dbReference type="PANTHER" id="PTHR23076:SF97">
    <property type="entry name" value="ATP-DEPENDENT ZINC METALLOPROTEASE YME1L1"/>
    <property type="match status" value="1"/>
</dbReference>
<evidence type="ECO:0000313" key="4">
    <source>
        <dbReference type="Proteomes" id="UP000600449"/>
    </source>
</evidence>
<name>A0A917V8M5_9HYPH</name>
<dbReference type="GO" id="GO:0030163">
    <property type="term" value="P:protein catabolic process"/>
    <property type="evidence" value="ECO:0007669"/>
    <property type="project" value="TreeGrafter"/>
</dbReference>
<dbReference type="AlphaFoldDB" id="A0A917V8M5"/>